<dbReference type="AlphaFoldDB" id="A0A9X2JGW7"/>
<feature type="signal peptide" evidence="4">
    <location>
        <begin position="1"/>
        <end position="26"/>
    </location>
</feature>
<sequence>MKLPTFSPGHYSLFMLLLVVTQAATANEVTNRVRVYWPGGAFEIDLFGEDSPRHVANFLQYVDDGTYDYTYTHRSASGSSRFLQGGAFYYFTPFSPSTMHYYQVPANHGTIKNEFDASNGLSNTSGTLAAARTSDLDSAAAGWFINVTDNSAGFDPGPYTVYGEVSSGWDLLSSLVNYPMVQDVFTSYSSGVSTAPVVNFGTTEDPDFRPPAFYKWVRAPLVTGDFNLDGVVDSADEAVWEASQGDLTTGNLTADANGDWVVDDLDLAILYQHLGEGEVQDLPGDFNGNGIVNDADYLWWKTQFGSTTSLDADGNGDGMVDLADYAVWRNNLGATTPGSVGAVAGTSVPEPATGLMAMGALIALFGHRAKKSGPRMSRTHAKLA</sequence>
<name>A0A9X2JGW7_9BACT</name>
<organism evidence="6 7">
    <name type="scientific">Aeoliella straminimaris</name>
    <dbReference type="NCBI Taxonomy" id="2954799"/>
    <lineage>
        <taxon>Bacteria</taxon>
        <taxon>Pseudomonadati</taxon>
        <taxon>Planctomycetota</taxon>
        <taxon>Planctomycetia</taxon>
        <taxon>Pirellulales</taxon>
        <taxon>Lacipirellulaceae</taxon>
        <taxon>Aeoliella</taxon>
    </lineage>
</organism>
<dbReference type="SUPFAM" id="SSF50891">
    <property type="entry name" value="Cyclophilin-like"/>
    <property type="match status" value="1"/>
</dbReference>
<evidence type="ECO:0000256" key="1">
    <source>
        <dbReference type="ARBA" id="ARBA00013194"/>
    </source>
</evidence>
<dbReference type="InterPro" id="IPR002130">
    <property type="entry name" value="Cyclophilin-type_PPIase_dom"/>
</dbReference>
<dbReference type="GO" id="GO:0004553">
    <property type="term" value="F:hydrolase activity, hydrolyzing O-glycosyl compounds"/>
    <property type="evidence" value="ECO:0007669"/>
    <property type="project" value="InterPro"/>
</dbReference>
<dbReference type="PANTHER" id="PTHR43246">
    <property type="entry name" value="PEPTIDYL-PROLYL CIS-TRANS ISOMERASE CYP38, CHLOROPLASTIC"/>
    <property type="match status" value="1"/>
</dbReference>
<dbReference type="InterPro" id="IPR044665">
    <property type="entry name" value="E_coli_cyclophilin_A-like"/>
</dbReference>
<evidence type="ECO:0000256" key="2">
    <source>
        <dbReference type="ARBA" id="ARBA00023110"/>
    </source>
</evidence>
<dbReference type="InterPro" id="IPR002105">
    <property type="entry name" value="Dockerin_1_rpt"/>
</dbReference>
<dbReference type="GO" id="GO:0003755">
    <property type="term" value="F:peptidyl-prolyl cis-trans isomerase activity"/>
    <property type="evidence" value="ECO:0007669"/>
    <property type="project" value="UniProtKB-KW"/>
</dbReference>
<protein>
    <recommendedName>
        <fullName evidence="1">peptidylprolyl isomerase</fullName>
        <ecNumber evidence="1">5.2.1.8</ecNumber>
    </recommendedName>
</protein>
<dbReference type="InterPro" id="IPR018247">
    <property type="entry name" value="EF_Hand_1_Ca_BS"/>
</dbReference>
<dbReference type="Pfam" id="PF00160">
    <property type="entry name" value="Pro_isomerase"/>
    <property type="match status" value="1"/>
</dbReference>
<evidence type="ECO:0000259" key="5">
    <source>
        <dbReference type="PROSITE" id="PS50072"/>
    </source>
</evidence>
<keyword evidence="4" id="KW-0732">Signal</keyword>
<feature type="chain" id="PRO_5040865036" description="peptidylprolyl isomerase" evidence="4">
    <location>
        <begin position="27"/>
        <end position="384"/>
    </location>
</feature>
<dbReference type="Gene3D" id="2.40.100.10">
    <property type="entry name" value="Cyclophilin-like"/>
    <property type="match status" value="1"/>
</dbReference>
<keyword evidence="7" id="KW-1185">Reference proteome</keyword>
<dbReference type="RefSeq" id="WP_252853557.1">
    <property type="nucleotide sequence ID" value="NZ_JAMXLR010000055.1"/>
</dbReference>
<evidence type="ECO:0000313" key="6">
    <source>
        <dbReference type="EMBL" id="MCO6045445.1"/>
    </source>
</evidence>
<accession>A0A9X2JGW7</accession>
<proteinExistence type="predicted"/>
<dbReference type="SUPFAM" id="SSF63446">
    <property type="entry name" value="Type I dockerin domain"/>
    <property type="match status" value="2"/>
</dbReference>
<gene>
    <name evidence="6" type="ORF">NG895_16160</name>
</gene>
<keyword evidence="3 6" id="KW-0413">Isomerase</keyword>
<dbReference type="Pfam" id="PF00404">
    <property type="entry name" value="Dockerin_1"/>
    <property type="match status" value="1"/>
</dbReference>
<dbReference type="GO" id="GO:0000272">
    <property type="term" value="P:polysaccharide catabolic process"/>
    <property type="evidence" value="ECO:0007669"/>
    <property type="project" value="InterPro"/>
</dbReference>
<dbReference type="Proteomes" id="UP001155241">
    <property type="component" value="Unassembled WGS sequence"/>
</dbReference>
<evidence type="ECO:0000256" key="3">
    <source>
        <dbReference type="ARBA" id="ARBA00023235"/>
    </source>
</evidence>
<feature type="domain" description="PPIase cyclophilin-type" evidence="5">
    <location>
        <begin position="38"/>
        <end position="198"/>
    </location>
</feature>
<dbReference type="InterPro" id="IPR029000">
    <property type="entry name" value="Cyclophilin-like_dom_sf"/>
</dbReference>
<dbReference type="EC" id="5.2.1.8" evidence="1"/>
<reference evidence="6" key="1">
    <citation type="submission" date="2022-06" db="EMBL/GenBank/DDBJ databases">
        <title>Aeoliella straminimaris, a novel planctomycete from sediments.</title>
        <authorList>
            <person name="Vitorino I.R."/>
            <person name="Lage O.M."/>
        </authorList>
    </citation>
    <scope>NUCLEOTIDE SEQUENCE</scope>
    <source>
        <strain evidence="6">ICT_H6.2</strain>
    </source>
</reference>
<evidence type="ECO:0000313" key="7">
    <source>
        <dbReference type="Proteomes" id="UP001155241"/>
    </source>
</evidence>
<dbReference type="InterPro" id="IPR036439">
    <property type="entry name" value="Dockerin_dom_sf"/>
</dbReference>
<dbReference type="PROSITE" id="PS00018">
    <property type="entry name" value="EF_HAND_1"/>
    <property type="match status" value="1"/>
</dbReference>
<dbReference type="Gene3D" id="1.10.1330.10">
    <property type="entry name" value="Dockerin domain"/>
    <property type="match status" value="2"/>
</dbReference>
<keyword evidence="2" id="KW-0697">Rotamase</keyword>
<evidence type="ECO:0000256" key="4">
    <source>
        <dbReference type="SAM" id="SignalP"/>
    </source>
</evidence>
<dbReference type="EMBL" id="JAMXLR010000055">
    <property type="protein sequence ID" value="MCO6045445.1"/>
    <property type="molecule type" value="Genomic_DNA"/>
</dbReference>
<comment type="caution">
    <text evidence="6">The sequence shown here is derived from an EMBL/GenBank/DDBJ whole genome shotgun (WGS) entry which is preliminary data.</text>
</comment>
<dbReference type="PROSITE" id="PS50072">
    <property type="entry name" value="CSA_PPIASE_2"/>
    <property type="match status" value="1"/>
</dbReference>